<name>A0A7V7GX02_9GAMM</name>
<dbReference type="InterPro" id="IPR039255">
    <property type="entry name" value="YceD_bac"/>
</dbReference>
<comment type="caution">
    <text evidence="7">The sequence shown here is derived from an EMBL/GenBank/DDBJ whole genome shotgun (WGS) entry which is preliminary data.</text>
</comment>
<evidence type="ECO:0000256" key="1">
    <source>
        <dbReference type="ARBA" id="ARBA00002868"/>
    </source>
</evidence>
<proteinExistence type="inferred from homology"/>
<gene>
    <name evidence="7" type="ORF">DT594_06385</name>
</gene>
<evidence type="ECO:0000313" key="8">
    <source>
        <dbReference type="Proteomes" id="UP000463138"/>
    </source>
</evidence>
<dbReference type="GO" id="GO:0042254">
    <property type="term" value="P:ribosome biogenesis"/>
    <property type="evidence" value="ECO:0007669"/>
    <property type="project" value="UniProtKB-KW"/>
</dbReference>
<evidence type="ECO:0000256" key="5">
    <source>
        <dbReference type="ARBA" id="ARBA00031841"/>
    </source>
</evidence>
<evidence type="ECO:0000256" key="4">
    <source>
        <dbReference type="ARBA" id="ARBA00022517"/>
    </source>
</evidence>
<keyword evidence="8" id="KW-1185">Reference proteome</keyword>
<evidence type="ECO:0000256" key="2">
    <source>
        <dbReference type="ARBA" id="ARBA00010740"/>
    </source>
</evidence>
<dbReference type="AlphaFoldDB" id="A0A7V7GX02"/>
<dbReference type="RefSeq" id="WP_149331861.1">
    <property type="nucleotide sequence ID" value="NZ_JBHOFR010000006.1"/>
</dbReference>
<dbReference type="GO" id="GO:0005829">
    <property type="term" value="C:cytosol"/>
    <property type="evidence" value="ECO:0007669"/>
    <property type="project" value="TreeGrafter"/>
</dbReference>
<dbReference type="PANTHER" id="PTHR38099:SF1">
    <property type="entry name" value="LARGE RIBOSOMAL RNA SUBUNIT ACCUMULATION PROTEIN YCED"/>
    <property type="match status" value="1"/>
</dbReference>
<protein>
    <recommendedName>
        <fullName evidence="3">Large ribosomal RNA subunit accumulation protein YceD</fullName>
    </recommendedName>
    <alternativeName>
        <fullName evidence="5">23S rRNA accumulation protein YceD</fullName>
    </alternativeName>
</protein>
<feature type="region of interest" description="Disordered" evidence="6">
    <location>
        <begin position="138"/>
        <end position="174"/>
    </location>
</feature>
<reference evidence="7 8" key="1">
    <citation type="submission" date="2018-07" db="EMBL/GenBank/DDBJ databases">
        <title>Pseudomonas laoshanensis sp. nov., isolated from soil.</title>
        <authorList>
            <person name="Sun J."/>
            <person name="Yu L."/>
            <person name="Wang M."/>
            <person name="Zhang C."/>
        </authorList>
    </citation>
    <scope>NUCLEOTIDE SEQUENCE [LARGE SCALE GENOMIC DNA]</scope>
    <source>
        <strain evidence="7 8">Y22</strain>
    </source>
</reference>
<sequence>MSGPIPAHIEPRKLVDREIVLKGTVAAVKMPRLSALLDAPAGDVQVELAFARDEQGIATLHGHYAVEVALICQRCLEQVVVPLDSQCDVGFVTSDEAAKQLPRHYEPVIMDDEPLDLHALIEDELLLALPAVPMHPMETCQHPPGYQPDPEEPEAEKTEKPNPFSVLASLKRDT</sequence>
<comment type="similarity">
    <text evidence="2">Belongs to the DUF177 domain family.</text>
</comment>
<comment type="function">
    <text evidence="1">Plays a role in synthesis, processing and/or stability of 23S rRNA.</text>
</comment>
<dbReference type="Proteomes" id="UP000463138">
    <property type="component" value="Unassembled WGS sequence"/>
</dbReference>
<keyword evidence="4" id="KW-0690">Ribosome biogenesis</keyword>
<evidence type="ECO:0000313" key="7">
    <source>
        <dbReference type="EMBL" id="KAA0696935.1"/>
    </source>
</evidence>
<accession>A0A7V7GX02</accession>
<dbReference type="Pfam" id="PF02620">
    <property type="entry name" value="YceD"/>
    <property type="match status" value="1"/>
</dbReference>
<organism evidence="7 8">
    <name type="scientific">Halopseudomonas laoshanensis</name>
    <dbReference type="NCBI Taxonomy" id="2268758"/>
    <lineage>
        <taxon>Bacteria</taxon>
        <taxon>Pseudomonadati</taxon>
        <taxon>Pseudomonadota</taxon>
        <taxon>Gammaproteobacteria</taxon>
        <taxon>Pseudomonadales</taxon>
        <taxon>Pseudomonadaceae</taxon>
        <taxon>Halopseudomonas</taxon>
    </lineage>
</organism>
<dbReference type="InterPro" id="IPR003772">
    <property type="entry name" value="YceD"/>
</dbReference>
<evidence type="ECO:0000256" key="3">
    <source>
        <dbReference type="ARBA" id="ARBA00015716"/>
    </source>
</evidence>
<dbReference type="OrthoDB" id="9786771at2"/>
<evidence type="ECO:0000256" key="6">
    <source>
        <dbReference type="SAM" id="MobiDB-lite"/>
    </source>
</evidence>
<dbReference type="PANTHER" id="PTHR38099">
    <property type="entry name" value="LARGE RIBOSOMAL RNA SUBUNIT ACCUMULATION PROTEIN YCED"/>
    <property type="match status" value="1"/>
</dbReference>
<dbReference type="EMBL" id="QOVF01000001">
    <property type="protein sequence ID" value="KAA0696935.1"/>
    <property type="molecule type" value="Genomic_DNA"/>
</dbReference>